<evidence type="ECO:0000256" key="3">
    <source>
        <dbReference type="ARBA" id="ARBA00006001"/>
    </source>
</evidence>
<evidence type="ECO:0000256" key="11">
    <source>
        <dbReference type="ARBA" id="ARBA00023235"/>
    </source>
</evidence>
<evidence type="ECO:0000256" key="8">
    <source>
        <dbReference type="ARBA" id="ARBA00022857"/>
    </source>
</evidence>
<dbReference type="GO" id="GO:0052855">
    <property type="term" value="F:ADP-dependent NAD(P)H-hydrate dehydratase activity"/>
    <property type="evidence" value="ECO:0007669"/>
    <property type="project" value="UniProtKB-UniRule"/>
</dbReference>
<comment type="cofactor">
    <cofactor evidence="18">
        <name>K(+)</name>
        <dbReference type="ChEBI" id="CHEBI:29103"/>
    </cofactor>
    <text evidence="18">Binds 1 potassium ion per subunit.</text>
</comment>
<dbReference type="SUPFAM" id="SSF53613">
    <property type="entry name" value="Ribokinase-like"/>
    <property type="match status" value="1"/>
</dbReference>
<dbReference type="CDD" id="cd01171">
    <property type="entry name" value="YXKO-related"/>
    <property type="match status" value="1"/>
</dbReference>
<dbReference type="EMBL" id="SHLA01000001">
    <property type="protein sequence ID" value="RZU60815.1"/>
    <property type="molecule type" value="Genomic_DNA"/>
</dbReference>
<organism evidence="21 22">
    <name type="scientific">Zhihengliuella halotolerans</name>
    <dbReference type="NCBI Taxonomy" id="370736"/>
    <lineage>
        <taxon>Bacteria</taxon>
        <taxon>Bacillati</taxon>
        <taxon>Actinomycetota</taxon>
        <taxon>Actinomycetes</taxon>
        <taxon>Micrococcales</taxon>
        <taxon>Micrococcaceae</taxon>
        <taxon>Zhihengliuella</taxon>
    </lineage>
</organism>
<dbReference type="InterPro" id="IPR030677">
    <property type="entry name" value="Nnr"/>
</dbReference>
<reference evidence="21 22" key="1">
    <citation type="submission" date="2019-02" db="EMBL/GenBank/DDBJ databases">
        <title>Sequencing the genomes of 1000 actinobacteria strains.</title>
        <authorList>
            <person name="Klenk H.-P."/>
        </authorList>
    </citation>
    <scope>NUCLEOTIDE SEQUENCE [LARGE SCALE GENOMIC DNA]</scope>
    <source>
        <strain evidence="21 22">DSM 17364</strain>
    </source>
</reference>
<dbReference type="PANTHER" id="PTHR12592:SF0">
    <property type="entry name" value="ATP-DEPENDENT (S)-NAD(P)H-HYDRATE DEHYDRATASE"/>
    <property type="match status" value="1"/>
</dbReference>
<dbReference type="PIRSF" id="PIRSF017184">
    <property type="entry name" value="Nnr"/>
    <property type="match status" value="1"/>
</dbReference>
<keyword evidence="6 17" id="KW-0547">Nucleotide-binding</keyword>
<dbReference type="HAMAP" id="MF_01965">
    <property type="entry name" value="NADHX_dehydratase"/>
    <property type="match status" value="1"/>
</dbReference>
<dbReference type="NCBIfam" id="TIGR00196">
    <property type="entry name" value="yjeF_cterm"/>
    <property type="match status" value="1"/>
</dbReference>
<keyword evidence="22" id="KW-1185">Reference proteome</keyword>
<evidence type="ECO:0000256" key="10">
    <source>
        <dbReference type="ARBA" id="ARBA00023027"/>
    </source>
</evidence>
<dbReference type="InterPro" id="IPR000631">
    <property type="entry name" value="CARKD"/>
</dbReference>
<keyword evidence="11 18" id="KW-0413">Isomerase</keyword>
<comment type="catalytic activity">
    <reaction evidence="2 18">
        <text>(6R)-NADPHX = (6S)-NADPHX</text>
        <dbReference type="Rhea" id="RHEA:32227"/>
        <dbReference type="ChEBI" id="CHEBI:64076"/>
        <dbReference type="ChEBI" id="CHEBI:64077"/>
        <dbReference type="EC" id="5.1.99.6"/>
    </reaction>
</comment>
<comment type="similarity">
    <text evidence="17">Belongs to the NnrD/CARKD family.</text>
</comment>
<feature type="binding site" evidence="17">
    <location>
        <position position="327"/>
    </location>
    <ligand>
        <name>(6S)-NADPHX</name>
        <dbReference type="ChEBI" id="CHEBI:64076"/>
    </ligand>
</feature>
<proteinExistence type="inferred from homology"/>
<feature type="binding site" evidence="17">
    <location>
        <position position="372"/>
    </location>
    <ligand>
        <name>(6S)-NADPHX</name>
        <dbReference type="ChEBI" id="CHEBI:64076"/>
    </ligand>
</feature>
<keyword evidence="8 17" id="KW-0521">NADP</keyword>
<comment type="function">
    <text evidence="14 18">Bifunctional enzyme that catalyzes the epimerization of the S- and R-forms of NAD(P)HX and the dehydration of the S-form of NAD(P)HX at the expense of ADP, which is converted to AMP. This allows the repair of both epimers of NAD(P)HX, a damaged form of NAD(P)H that is a result of enzymatic or heat-dependent hydration.</text>
</comment>
<dbReference type="OrthoDB" id="9806925at2"/>
<keyword evidence="21" id="KW-0418">Kinase</keyword>
<dbReference type="GO" id="GO:0046496">
    <property type="term" value="P:nicotinamide nucleotide metabolic process"/>
    <property type="evidence" value="ECO:0007669"/>
    <property type="project" value="UniProtKB-UniRule"/>
</dbReference>
<evidence type="ECO:0000259" key="20">
    <source>
        <dbReference type="PROSITE" id="PS51385"/>
    </source>
</evidence>
<gene>
    <name evidence="17" type="primary">nnrD</name>
    <name evidence="21" type="ORF">EV380_0363</name>
</gene>
<comment type="cofactor">
    <cofactor evidence="17">
        <name>Mg(2+)</name>
        <dbReference type="ChEBI" id="CHEBI:18420"/>
    </cofactor>
</comment>
<dbReference type="GO" id="GO:0110051">
    <property type="term" value="P:metabolite repair"/>
    <property type="evidence" value="ECO:0007669"/>
    <property type="project" value="TreeGrafter"/>
</dbReference>
<dbReference type="GO" id="GO:0046872">
    <property type="term" value="F:metal ion binding"/>
    <property type="evidence" value="ECO:0007669"/>
    <property type="project" value="UniProtKB-UniRule"/>
</dbReference>
<comment type="subunit">
    <text evidence="17">Homotetramer.</text>
</comment>
<comment type="similarity">
    <text evidence="3 18">In the N-terminal section; belongs to the NnrE/AIBP family.</text>
</comment>
<evidence type="ECO:0000256" key="9">
    <source>
        <dbReference type="ARBA" id="ARBA00022958"/>
    </source>
</evidence>
<feature type="domain" description="YjeF C-terminal" evidence="19">
    <location>
        <begin position="233"/>
        <end position="505"/>
    </location>
</feature>
<dbReference type="InterPro" id="IPR029056">
    <property type="entry name" value="Ribokinase-like"/>
</dbReference>
<comment type="similarity">
    <text evidence="4 18">In the C-terminal section; belongs to the NnrD/CARKD family.</text>
</comment>
<evidence type="ECO:0000256" key="15">
    <source>
        <dbReference type="ARBA" id="ARBA00048238"/>
    </source>
</evidence>
<dbReference type="GO" id="GO:0016301">
    <property type="term" value="F:kinase activity"/>
    <property type="evidence" value="ECO:0007669"/>
    <property type="project" value="UniProtKB-KW"/>
</dbReference>
<dbReference type="Proteomes" id="UP000292685">
    <property type="component" value="Unassembled WGS sequence"/>
</dbReference>
<evidence type="ECO:0000256" key="6">
    <source>
        <dbReference type="ARBA" id="ARBA00022741"/>
    </source>
</evidence>
<keyword evidence="12 17" id="KW-0456">Lyase</keyword>
<evidence type="ECO:0000313" key="22">
    <source>
        <dbReference type="Proteomes" id="UP000292685"/>
    </source>
</evidence>
<evidence type="ECO:0000256" key="16">
    <source>
        <dbReference type="ARBA" id="ARBA00049209"/>
    </source>
</evidence>
<feature type="binding site" evidence="17">
    <location>
        <begin position="414"/>
        <end position="418"/>
    </location>
    <ligand>
        <name>AMP</name>
        <dbReference type="ChEBI" id="CHEBI:456215"/>
    </ligand>
</feature>
<comment type="catalytic activity">
    <reaction evidence="1 18">
        <text>(6R)-NADHX = (6S)-NADHX</text>
        <dbReference type="Rhea" id="RHEA:32215"/>
        <dbReference type="ChEBI" id="CHEBI:64074"/>
        <dbReference type="ChEBI" id="CHEBI:64075"/>
        <dbReference type="EC" id="5.1.99.6"/>
    </reaction>
</comment>
<dbReference type="Pfam" id="PF03853">
    <property type="entry name" value="YjeF_N"/>
    <property type="match status" value="1"/>
</dbReference>
<dbReference type="GO" id="GO:0052856">
    <property type="term" value="F:NAD(P)HX epimerase activity"/>
    <property type="evidence" value="ECO:0007669"/>
    <property type="project" value="UniProtKB-EC"/>
</dbReference>
<keyword evidence="9 18" id="KW-0630">Potassium</keyword>
<evidence type="ECO:0000256" key="13">
    <source>
        <dbReference type="ARBA" id="ARBA00023268"/>
    </source>
</evidence>
<dbReference type="Gene3D" id="3.40.1190.20">
    <property type="match status" value="1"/>
</dbReference>
<dbReference type="Pfam" id="PF01256">
    <property type="entry name" value="Carb_kinase"/>
    <property type="match status" value="1"/>
</dbReference>
<comment type="caution">
    <text evidence="21">The sequence shown here is derived from an EMBL/GenBank/DDBJ whole genome shotgun (WGS) entry which is preliminary data.</text>
</comment>
<feature type="binding site" evidence="17">
    <location>
        <position position="268"/>
    </location>
    <ligand>
        <name>(6S)-NADPHX</name>
        <dbReference type="ChEBI" id="CHEBI:64076"/>
    </ligand>
</feature>
<dbReference type="PROSITE" id="PS51383">
    <property type="entry name" value="YJEF_C_3"/>
    <property type="match status" value="1"/>
</dbReference>
<dbReference type="AlphaFoldDB" id="A0A4Q8AB72"/>
<keyword evidence="7 17" id="KW-0067">ATP-binding</keyword>
<comment type="function">
    <text evidence="17">Catalyzes the dehydration of the S-form of NAD(P)HX at the expense of ADP, which is converted to AMP. Together with NAD(P)HX epimerase, which catalyzes the epimerization of the S- and R-forms, the enzyme allows the repair of both epimers of NAD(P)HX, a damaged form of NAD(P)H that is a result of enzymatic or heat-dependent hydration.</text>
</comment>
<evidence type="ECO:0000256" key="1">
    <source>
        <dbReference type="ARBA" id="ARBA00000013"/>
    </source>
</evidence>
<dbReference type="InterPro" id="IPR004443">
    <property type="entry name" value="YjeF_N_dom"/>
</dbReference>
<dbReference type="PROSITE" id="PS51385">
    <property type="entry name" value="YJEF_N"/>
    <property type="match status" value="1"/>
</dbReference>
<sequence length="505" mass="50842">MRPAYSGSEVRAAEQPLLDAGRGPELMRRAARGLAQHVIAVLQGTTPVSQQGGVAVSGRRASRVYGARVGAYVGPGNNGGDALFALAQLRGRGVDAIAFTTHDRWHDDGMRAFRAAGGRVVPAVDRAAAAGLLFTLDVLIDAVTGTGTRVGAAPRPLDLPVPPAGVHVVACDLPSGVDADTGRAEPGALAAATTVTFGALKRGLAVGEGRSLAGDVTVVDIGLGPHLPGPSVWLCEGPARLDPPVWNAHKYSRGVVGLVAGSEQYPGAAVLAARAAVNAGIGMLVVVAPESAPTMRRMILEACPEAIVAAPGDGVFDRVSAWVLGPGIGDDADQRRSVERALSSDLPVVVDASALPYLPETPRRAATVLTPHAGELASLLSGRGIPVSASDVSGDPIRWASRAAEELSSVVVLKGPTTAVATPDGTVRLVTGAPSTLATAGSGDVLAGVTGALLSQAGQEAGPEAAAERAEDAVALHAAAARQLPAHGFGASALADSVGEADDRH</sequence>
<evidence type="ECO:0000259" key="19">
    <source>
        <dbReference type="PROSITE" id="PS51383"/>
    </source>
</evidence>
<dbReference type="RefSeq" id="WP_130448910.1">
    <property type="nucleotide sequence ID" value="NZ_SHLA01000001.1"/>
</dbReference>
<comment type="catalytic activity">
    <reaction evidence="15 17 18">
        <text>(6S)-NADHX + ADP = AMP + phosphate + NADH + H(+)</text>
        <dbReference type="Rhea" id="RHEA:32223"/>
        <dbReference type="ChEBI" id="CHEBI:15378"/>
        <dbReference type="ChEBI" id="CHEBI:43474"/>
        <dbReference type="ChEBI" id="CHEBI:57945"/>
        <dbReference type="ChEBI" id="CHEBI:64074"/>
        <dbReference type="ChEBI" id="CHEBI:456215"/>
        <dbReference type="ChEBI" id="CHEBI:456216"/>
        <dbReference type="EC" id="4.2.1.136"/>
    </reaction>
</comment>
<evidence type="ECO:0000256" key="7">
    <source>
        <dbReference type="ARBA" id="ARBA00022840"/>
    </source>
</evidence>
<feature type="binding site" evidence="17">
    <location>
        <position position="444"/>
    </location>
    <ligand>
        <name>(6S)-NADPHX</name>
        <dbReference type="ChEBI" id="CHEBI:64076"/>
    </ligand>
</feature>
<dbReference type="Gene3D" id="3.40.50.10260">
    <property type="entry name" value="YjeF N-terminal domain"/>
    <property type="match status" value="1"/>
</dbReference>
<evidence type="ECO:0000256" key="18">
    <source>
        <dbReference type="PIRNR" id="PIRNR017184"/>
    </source>
</evidence>
<dbReference type="PANTHER" id="PTHR12592">
    <property type="entry name" value="ATP-DEPENDENT (S)-NAD(P)H-HYDRATE DEHYDRATASE FAMILY MEMBER"/>
    <property type="match status" value="1"/>
</dbReference>
<evidence type="ECO:0000313" key="21">
    <source>
        <dbReference type="EMBL" id="RZU60815.1"/>
    </source>
</evidence>
<evidence type="ECO:0000256" key="14">
    <source>
        <dbReference type="ARBA" id="ARBA00025153"/>
    </source>
</evidence>
<evidence type="ECO:0000256" key="5">
    <source>
        <dbReference type="ARBA" id="ARBA00022723"/>
    </source>
</evidence>
<dbReference type="EC" id="4.2.1.136" evidence="17"/>
<evidence type="ECO:0000256" key="12">
    <source>
        <dbReference type="ARBA" id="ARBA00023239"/>
    </source>
</evidence>
<keyword evidence="13" id="KW-0511">Multifunctional enzyme</keyword>
<evidence type="ECO:0000256" key="17">
    <source>
        <dbReference type="HAMAP-Rule" id="MF_01965"/>
    </source>
</evidence>
<keyword evidence="10 17" id="KW-0520">NAD</keyword>
<feature type="domain" description="YjeF N-terminal" evidence="20">
    <location>
        <begin position="10"/>
        <end position="229"/>
    </location>
</feature>
<protein>
    <recommendedName>
        <fullName evidence="17">ADP-dependent (S)-NAD(P)H-hydrate dehydratase</fullName>
        <ecNumber evidence="17">4.2.1.136</ecNumber>
    </recommendedName>
    <alternativeName>
        <fullName evidence="17">ADP-dependent NAD(P)HX dehydratase</fullName>
    </alternativeName>
</protein>
<accession>A0A4Q8AB72</accession>
<evidence type="ECO:0000256" key="4">
    <source>
        <dbReference type="ARBA" id="ARBA00009524"/>
    </source>
</evidence>
<dbReference type="InterPro" id="IPR036652">
    <property type="entry name" value="YjeF_N_dom_sf"/>
</dbReference>
<evidence type="ECO:0000256" key="2">
    <source>
        <dbReference type="ARBA" id="ARBA00000909"/>
    </source>
</evidence>
<name>A0A4Q8AB72_9MICC</name>
<keyword evidence="21" id="KW-0808">Transferase</keyword>
<dbReference type="SUPFAM" id="SSF64153">
    <property type="entry name" value="YjeF N-terminal domain-like"/>
    <property type="match status" value="1"/>
</dbReference>
<comment type="catalytic activity">
    <reaction evidence="16 17 18">
        <text>(6S)-NADPHX + ADP = AMP + phosphate + NADPH + H(+)</text>
        <dbReference type="Rhea" id="RHEA:32235"/>
        <dbReference type="ChEBI" id="CHEBI:15378"/>
        <dbReference type="ChEBI" id="CHEBI:43474"/>
        <dbReference type="ChEBI" id="CHEBI:57783"/>
        <dbReference type="ChEBI" id="CHEBI:64076"/>
        <dbReference type="ChEBI" id="CHEBI:456215"/>
        <dbReference type="ChEBI" id="CHEBI:456216"/>
        <dbReference type="EC" id="4.2.1.136"/>
    </reaction>
</comment>
<dbReference type="GO" id="GO:0005524">
    <property type="term" value="F:ATP binding"/>
    <property type="evidence" value="ECO:0007669"/>
    <property type="project" value="UniProtKB-UniRule"/>
</dbReference>
<feature type="binding site" evidence="17">
    <location>
        <position position="443"/>
    </location>
    <ligand>
        <name>AMP</name>
        <dbReference type="ChEBI" id="CHEBI:456215"/>
    </ligand>
</feature>
<keyword evidence="5 18" id="KW-0479">Metal-binding</keyword>